<keyword evidence="3" id="KW-0813">Transport</keyword>
<dbReference type="EMBL" id="BTFZ01000020">
    <property type="protein sequence ID" value="GMM38810.1"/>
    <property type="molecule type" value="Genomic_DNA"/>
</dbReference>
<feature type="region of interest" description="Disordered" evidence="7">
    <location>
        <begin position="581"/>
        <end position="626"/>
    </location>
</feature>
<feature type="domain" description="Vps52 coiled-coil" evidence="8">
    <location>
        <begin position="77"/>
        <end position="256"/>
    </location>
</feature>
<reference evidence="10 11" key="1">
    <citation type="journal article" date="2023" name="Elife">
        <title>Identification of key yeast species and microbe-microbe interactions impacting larval growth of Drosophila in the wild.</title>
        <authorList>
            <person name="Mure A."/>
            <person name="Sugiura Y."/>
            <person name="Maeda R."/>
            <person name="Honda K."/>
            <person name="Sakurai N."/>
            <person name="Takahashi Y."/>
            <person name="Watada M."/>
            <person name="Katoh T."/>
            <person name="Gotoh A."/>
            <person name="Gotoh Y."/>
            <person name="Taniguchi I."/>
            <person name="Nakamura K."/>
            <person name="Hayashi T."/>
            <person name="Katayama T."/>
            <person name="Uemura T."/>
            <person name="Hattori Y."/>
        </authorList>
    </citation>
    <scope>NUCLEOTIDE SEQUENCE [LARGE SCALE GENOMIC DNA]</scope>
    <source>
        <strain evidence="10 11">SC-9</strain>
    </source>
</reference>
<evidence type="ECO:0000256" key="3">
    <source>
        <dbReference type="ARBA" id="ARBA00022448"/>
    </source>
</evidence>
<evidence type="ECO:0000256" key="7">
    <source>
        <dbReference type="SAM" id="MobiDB-lite"/>
    </source>
</evidence>
<dbReference type="Proteomes" id="UP001360560">
    <property type="component" value="Unassembled WGS sequence"/>
</dbReference>
<protein>
    <submittedName>
        <fullName evidence="10">Vps52 protein</fullName>
    </submittedName>
</protein>
<keyword evidence="5" id="KW-0333">Golgi apparatus</keyword>
<dbReference type="GO" id="GO:0015031">
    <property type="term" value="P:protein transport"/>
    <property type="evidence" value="ECO:0007669"/>
    <property type="project" value="UniProtKB-KW"/>
</dbReference>
<dbReference type="GO" id="GO:0005829">
    <property type="term" value="C:cytosol"/>
    <property type="evidence" value="ECO:0007669"/>
    <property type="project" value="GOC"/>
</dbReference>
<gene>
    <name evidence="10" type="ORF">DASC09_061490</name>
</gene>
<accession>A0AAV5QXH6</accession>
<keyword evidence="6" id="KW-0175">Coiled coil</keyword>
<dbReference type="InterPro" id="IPR048361">
    <property type="entry name" value="Vps52_C"/>
</dbReference>
<dbReference type="GeneID" id="90076798"/>
<sequence>MATGTHSSLEKLRLILGDDAPIDAITPASMPKVASEEDLLTDDQVENQYMESLRSIDMKLADEKYYNSQVRKFLKVKKNIKSSKGLVEELIGYLGNFENNLSNLSAQMNNLKNQSEKLDNQLSANSQFEKTLVPIVTDLIISPDIINSILKDPVNVAWCDNLSYLNLKLELHHRYQKDILEYNKSSKADDKSIDPRSLTKFLDEMKHLLDLCILKSVEKIKDFLVNKLKLIRYSKNFTLQVLQKNLLKSKEIFQFLLTHNEPLAVDLRQAYILTVRWYYYKNFGKYLYSLEKLKIYNIDKGYLLGNSSMEASDSGDSTETSSAKFTKSTSWLSPFTSSTTKSAMNAKRPATVAYSNYFSVEDRLNILTDDDPTVLPAQIAETNPLTYWLETPYRSFNLAIIDNGTVEYLFLSEFFQITNQDELPKVFQEIFQGIFQIGINFTKTYLTNNTNYDLYSILICIKLTKIFLFKLQHRKIPVMENYFNLQLITLWPKYQLIVDANCENIKKALIKNSSNSYFSSLTGPSSESNMFEAFASGQSTIVHPVTQQFATLLTSLLKIAAIDTSNPSLISDLTNSFSRAATPSSGEYKISKSHQKGASESSETSGAASLNTSSKPEVPETEPLSTSIVRLRNEYENVLNKLSAHVAPKEVTSKKRERFLYNNYYVLFNVTSQADGNIACAEKEHYQLLMEAYKQSLV</sequence>
<evidence type="ECO:0000256" key="2">
    <source>
        <dbReference type="ARBA" id="ARBA00008180"/>
    </source>
</evidence>
<evidence type="ECO:0000259" key="8">
    <source>
        <dbReference type="Pfam" id="PF04129"/>
    </source>
</evidence>
<evidence type="ECO:0000256" key="1">
    <source>
        <dbReference type="ARBA" id="ARBA00004601"/>
    </source>
</evidence>
<evidence type="ECO:0000256" key="5">
    <source>
        <dbReference type="ARBA" id="ARBA00023034"/>
    </source>
</evidence>
<dbReference type="GO" id="GO:0032456">
    <property type="term" value="P:endocytic recycling"/>
    <property type="evidence" value="ECO:0007669"/>
    <property type="project" value="TreeGrafter"/>
</dbReference>
<dbReference type="AlphaFoldDB" id="A0AAV5QXH6"/>
<feature type="coiled-coil region" evidence="6">
    <location>
        <begin position="94"/>
        <end position="121"/>
    </location>
</feature>
<evidence type="ECO:0000313" key="11">
    <source>
        <dbReference type="Proteomes" id="UP001360560"/>
    </source>
</evidence>
<dbReference type="PANTHER" id="PTHR14190:SF7">
    <property type="entry name" value="VACUOLAR PROTEIN SORTING-ASSOCIATED PROTEIN 52 HOMOLOG"/>
    <property type="match status" value="1"/>
</dbReference>
<dbReference type="InterPro" id="IPR048319">
    <property type="entry name" value="Vps52_CC"/>
</dbReference>
<keyword evidence="11" id="KW-1185">Reference proteome</keyword>
<dbReference type="InterPro" id="IPR007258">
    <property type="entry name" value="Vps52"/>
</dbReference>
<keyword evidence="4" id="KW-0653">Protein transport</keyword>
<dbReference type="Pfam" id="PF20655">
    <property type="entry name" value="Vps52_C"/>
    <property type="match status" value="2"/>
</dbReference>
<feature type="domain" description="Vps52 C-terminal" evidence="9">
    <location>
        <begin position="617"/>
        <end position="691"/>
    </location>
</feature>
<dbReference type="RefSeq" id="XP_064855805.1">
    <property type="nucleotide sequence ID" value="XM_064999733.1"/>
</dbReference>
<evidence type="ECO:0000259" key="9">
    <source>
        <dbReference type="Pfam" id="PF20655"/>
    </source>
</evidence>
<proteinExistence type="inferred from homology"/>
<organism evidence="10 11">
    <name type="scientific">Saccharomycopsis crataegensis</name>
    <dbReference type="NCBI Taxonomy" id="43959"/>
    <lineage>
        <taxon>Eukaryota</taxon>
        <taxon>Fungi</taxon>
        <taxon>Dikarya</taxon>
        <taxon>Ascomycota</taxon>
        <taxon>Saccharomycotina</taxon>
        <taxon>Saccharomycetes</taxon>
        <taxon>Saccharomycopsidaceae</taxon>
        <taxon>Saccharomycopsis</taxon>
    </lineage>
</organism>
<dbReference type="PANTHER" id="PTHR14190">
    <property type="entry name" value="SUPPRESSOR OF ACTIN MUTATIONS 2/VACUOLAR PROTEIN SORTING 52"/>
    <property type="match status" value="1"/>
</dbReference>
<evidence type="ECO:0000313" key="10">
    <source>
        <dbReference type="EMBL" id="GMM38810.1"/>
    </source>
</evidence>
<evidence type="ECO:0000256" key="6">
    <source>
        <dbReference type="SAM" id="Coils"/>
    </source>
</evidence>
<comment type="similarity">
    <text evidence="2">Belongs to the VPS52 family.</text>
</comment>
<comment type="caution">
    <text evidence="10">The sequence shown here is derived from an EMBL/GenBank/DDBJ whole genome shotgun (WGS) entry which is preliminary data.</text>
</comment>
<comment type="subcellular location">
    <subcellularLocation>
        <location evidence="1">Golgi apparatus</location>
        <location evidence="1">trans-Golgi network</location>
    </subcellularLocation>
</comment>
<feature type="compositionally biased region" description="Low complexity" evidence="7">
    <location>
        <begin position="598"/>
        <end position="609"/>
    </location>
</feature>
<feature type="domain" description="Vps52 C-terminal" evidence="9">
    <location>
        <begin position="341"/>
        <end position="561"/>
    </location>
</feature>
<dbReference type="GO" id="GO:0006896">
    <property type="term" value="P:Golgi to vacuole transport"/>
    <property type="evidence" value="ECO:0007669"/>
    <property type="project" value="TreeGrafter"/>
</dbReference>
<evidence type="ECO:0000256" key="4">
    <source>
        <dbReference type="ARBA" id="ARBA00022927"/>
    </source>
</evidence>
<name>A0AAV5QXH6_9ASCO</name>
<dbReference type="GO" id="GO:0000938">
    <property type="term" value="C:GARP complex"/>
    <property type="evidence" value="ECO:0007669"/>
    <property type="project" value="TreeGrafter"/>
</dbReference>
<dbReference type="GO" id="GO:0042147">
    <property type="term" value="P:retrograde transport, endosome to Golgi"/>
    <property type="evidence" value="ECO:0007669"/>
    <property type="project" value="TreeGrafter"/>
</dbReference>
<dbReference type="GO" id="GO:0019905">
    <property type="term" value="F:syntaxin binding"/>
    <property type="evidence" value="ECO:0007669"/>
    <property type="project" value="TreeGrafter"/>
</dbReference>
<dbReference type="Pfam" id="PF04129">
    <property type="entry name" value="Vps52_CC"/>
    <property type="match status" value="1"/>
</dbReference>